<evidence type="ECO:0000313" key="3">
    <source>
        <dbReference type="Proteomes" id="UP000298017"/>
    </source>
</evidence>
<gene>
    <name evidence="2" type="ORF">E4P33_05105</name>
</gene>
<comment type="caution">
    <text evidence="2">The sequence shown here is derived from an EMBL/GenBank/DDBJ whole genome shotgun (WGS) entry which is preliminary data.</text>
</comment>
<feature type="compositionally biased region" description="Low complexity" evidence="1">
    <location>
        <begin position="91"/>
        <end position="104"/>
    </location>
</feature>
<dbReference type="Gene3D" id="2.30.40.10">
    <property type="entry name" value="Urease, subunit C, domain 1"/>
    <property type="match status" value="1"/>
</dbReference>
<name>A0AAX2SEG2_KOCRH</name>
<protein>
    <recommendedName>
        <fullName evidence="4">Amidohydrolase 3 domain-containing protein</fullName>
    </recommendedName>
</protein>
<dbReference type="PANTHER" id="PTHR22642">
    <property type="entry name" value="IMIDAZOLONEPROPIONASE"/>
    <property type="match status" value="1"/>
</dbReference>
<evidence type="ECO:0000313" key="2">
    <source>
        <dbReference type="EMBL" id="TFI01927.1"/>
    </source>
</evidence>
<accession>A0AAX2SEG2</accession>
<dbReference type="SUPFAM" id="SSF51556">
    <property type="entry name" value="Metallo-dependent hydrolases"/>
    <property type="match status" value="1"/>
</dbReference>
<dbReference type="EMBL" id="SPNK01000004">
    <property type="protein sequence ID" value="TFI01927.1"/>
    <property type="molecule type" value="Genomic_DNA"/>
</dbReference>
<keyword evidence="3" id="KW-1185">Reference proteome</keyword>
<dbReference type="AlphaFoldDB" id="A0AAX2SEG2"/>
<dbReference type="InterPro" id="IPR011059">
    <property type="entry name" value="Metal-dep_hydrolase_composite"/>
</dbReference>
<reference evidence="2 3" key="1">
    <citation type="submission" date="2019-03" db="EMBL/GenBank/DDBJ databases">
        <title>Genome Sequencing and Assembly of Various Microbes Isolated from Alder Root Nodule.</title>
        <authorList>
            <person name="Swanson E."/>
            <person name="Sevigny J.L."/>
            <person name="Pesce C."/>
            <person name="Davis I."/>
            <person name="Kleiner V."/>
            <person name="Tisa L."/>
        </authorList>
    </citation>
    <scope>NUCLEOTIDE SEQUENCE [LARGE SCALE GENOMIC DNA]</scope>
    <source>
        <strain evidence="2 3">4R-31</strain>
    </source>
</reference>
<dbReference type="RefSeq" id="WP_019310635.1">
    <property type="nucleotide sequence ID" value="NZ_JAYEXM010000004.1"/>
</dbReference>
<sequence length="434" mass="44079">MTAPPSRTRVWTNGSVYSPADPFATAILVSGPTVAWVGSDDAARAMAGPDVTPGDLRAAVVTPAFVGHHRVPPMERGTSGVDNRCADTAGAAAQGRADGAGNAGESSRPASEGGPACPAAEGIPAPHALPRACQGYGAVELVSCDPRALDQASARVAADGVRPLPILIRTASSQEALDPSTLPSSTLGFDAAAFDDTDSLRTAAREHLLACTRAGLQAVLLLPHASEPVEFPAQTAAGGAASSAGARVDALLDAAAEAQDSTGQRAFRARGHRLVGVGALDDAQCERLATLGLAASCHAGVAPLRELSRAGVPVTLMTDAANPWSAVKSALEAPHERLRTSARAAFMALTRGAWRVQPGAVPLAGQLAPGSEATLAVWDAESVMVQQAQGTGSSWSTDPRARTPVLPALDDARLPRCEATVVAGTLVSGDEPRP</sequence>
<evidence type="ECO:0000256" key="1">
    <source>
        <dbReference type="SAM" id="MobiDB-lite"/>
    </source>
</evidence>
<organism evidence="2 3">
    <name type="scientific">Kocuria rhizophila</name>
    <dbReference type="NCBI Taxonomy" id="72000"/>
    <lineage>
        <taxon>Bacteria</taxon>
        <taxon>Bacillati</taxon>
        <taxon>Actinomycetota</taxon>
        <taxon>Actinomycetes</taxon>
        <taxon>Micrococcales</taxon>
        <taxon>Micrococcaceae</taxon>
        <taxon>Kocuria</taxon>
    </lineage>
</organism>
<dbReference type="GO" id="GO:0016810">
    <property type="term" value="F:hydrolase activity, acting on carbon-nitrogen (but not peptide) bonds"/>
    <property type="evidence" value="ECO:0007669"/>
    <property type="project" value="InterPro"/>
</dbReference>
<dbReference type="InterPro" id="IPR032466">
    <property type="entry name" value="Metal_Hydrolase"/>
</dbReference>
<feature type="region of interest" description="Disordered" evidence="1">
    <location>
        <begin position="91"/>
        <end position="122"/>
    </location>
</feature>
<dbReference type="Proteomes" id="UP000298017">
    <property type="component" value="Unassembled WGS sequence"/>
</dbReference>
<dbReference type="PANTHER" id="PTHR22642:SF2">
    <property type="entry name" value="PROTEIN LONG AFTER FAR-RED 3"/>
    <property type="match status" value="1"/>
</dbReference>
<dbReference type="SUPFAM" id="SSF51338">
    <property type="entry name" value="Composite domain of metallo-dependent hydrolases"/>
    <property type="match status" value="1"/>
</dbReference>
<proteinExistence type="predicted"/>
<evidence type="ECO:0008006" key="4">
    <source>
        <dbReference type="Google" id="ProtNLM"/>
    </source>
</evidence>